<protein>
    <recommendedName>
        <fullName evidence="3">Tyrosine specific protein phosphatases domain-containing protein</fullName>
    </recommendedName>
</protein>
<feature type="domain" description="Tyrosine specific protein phosphatases" evidence="3">
    <location>
        <begin position="14"/>
        <end position="69"/>
    </location>
</feature>
<dbReference type="PROSITE" id="PS50056">
    <property type="entry name" value="TYR_PHOSPHATASE_2"/>
    <property type="match status" value="1"/>
</dbReference>
<evidence type="ECO:0000313" key="4">
    <source>
        <dbReference type="EMBL" id="KAG9062763.1"/>
    </source>
</evidence>
<proteinExistence type="predicted"/>
<gene>
    <name evidence="4" type="ORF">KI688_005069</name>
</gene>
<evidence type="ECO:0000259" key="3">
    <source>
        <dbReference type="PROSITE" id="PS50056"/>
    </source>
</evidence>
<dbReference type="SUPFAM" id="SSF52799">
    <property type="entry name" value="(Phosphotyrosine protein) phosphatases II"/>
    <property type="match status" value="1"/>
</dbReference>
<comment type="caution">
    <text evidence="4">The sequence shown here is derived from an EMBL/GenBank/DDBJ whole genome shotgun (WGS) entry which is preliminary data.</text>
</comment>
<dbReference type="EMBL" id="JAHRHY010000018">
    <property type="protein sequence ID" value="KAG9062763.1"/>
    <property type="molecule type" value="Genomic_DNA"/>
</dbReference>
<dbReference type="OrthoDB" id="266663at2759"/>
<sequence>MLEGSTPYSFAEMDLVLDRMDETAKKGQNVLAHCRGGVGRAAVVACCWLLRLRYFKDHREVIGWVRAQRSPKAIETVEQAHFVAGFQLWTKGGLDRSNSKAYETEIQRRINMSEAYMAKAREDAAAKNSRGHRADSPRQHHAQLYQQQHQQQQNHIHSSHQDYVRESPQPFVGHLLKDVTNLTQTSGKMHRNCVPSLRRTLDLCLGKMADACQLVALYPLIRLWYLTVDFETFQGATILNIGALSGLVLLNMVTIQLDDEGDVDLNRTGEPQPAMLSLGDTWTRRPGYLHLLSKLELPSRAVGLIRADAEGSDWTMKWMEWMEAT</sequence>
<dbReference type="InterPro" id="IPR057023">
    <property type="entry name" value="PTP-SAK"/>
</dbReference>
<dbReference type="InterPro" id="IPR050561">
    <property type="entry name" value="PTP"/>
</dbReference>
<dbReference type="PANTHER" id="PTHR23339">
    <property type="entry name" value="TYROSINE SPECIFIC PROTEIN PHOSPHATASE AND DUAL SPECIFICITY PROTEIN PHOSPHATASE"/>
    <property type="match status" value="1"/>
</dbReference>
<accession>A0A9P7XLL9</accession>
<keyword evidence="5" id="KW-1185">Reference proteome</keyword>
<dbReference type="Proteomes" id="UP000707451">
    <property type="component" value="Unassembled WGS sequence"/>
</dbReference>
<dbReference type="InterPro" id="IPR029021">
    <property type="entry name" value="Prot-tyrosine_phosphatase-like"/>
</dbReference>
<feature type="region of interest" description="Disordered" evidence="2">
    <location>
        <begin position="122"/>
        <end position="162"/>
    </location>
</feature>
<reference evidence="4" key="1">
    <citation type="submission" date="2021-06" db="EMBL/GenBank/DDBJ databases">
        <title>Genome Sequence of Mortierella hyaline Strain SCG-10, a Cold-Adapted, Nitrate-Reducing Fungus Isolated from Soil in Minnesota, USA.</title>
        <authorList>
            <person name="Aldossari N."/>
        </authorList>
    </citation>
    <scope>NUCLEOTIDE SEQUENCE</scope>
    <source>
        <strain evidence="4">SCG-10</strain>
    </source>
</reference>
<evidence type="ECO:0000256" key="1">
    <source>
        <dbReference type="ARBA" id="ARBA00022801"/>
    </source>
</evidence>
<name>A0A9P7XLL9_9FUNG</name>
<dbReference type="Gene3D" id="3.90.190.10">
    <property type="entry name" value="Protein tyrosine phosphatase superfamily"/>
    <property type="match status" value="1"/>
</dbReference>
<dbReference type="Pfam" id="PF22784">
    <property type="entry name" value="PTP-SAK"/>
    <property type="match status" value="1"/>
</dbReference>
<dbReference type="InterPro" id="IPR000387">
    <property type="entry name" value="Tyr_Pase_dom"/>
</dbReference>
<evidence type="ECO:0000256" key="2">
    <source>
        <dbReference type="SAM" id="MobiDB-lite"/>
    </source>
</evidence>
<dbReference type="GO" id="GO:0016791">
    <property type="term" value="F:phosphatase activity"/>
    <property type="evidence" value="ECO:0007669"/>
    <property type="project" value="UniProtKB-ARBA"/>
</dbReference>
<evidence type="ECO:0000313" key="5">
    <source>
        <dbReference type="Proteomes" id="UP000707451"/>
    </source>
</evidence>
<organism evidence="4 5">
    <name type="scientific">Linnemannia hyalina</name>
    <dbReference type="NCBI Taxonomy" id="64524"/>
    <lineage>
        <taxon>Eukaryota</taxon>
        <taxon>Fungi</taxon>
        <taxon>Fungi incertae sedis</taxon>
        <taxon>Mucoromycota</taxon>
        <taxon>Mortierellomycotina</taxon>
        <taxon>Mortierellomycetes</taxon>
        <taxon>Mortierellales</taxon>
        <taxon>Mortierellaceae</taxon>
        <taxon>Linnemannia</taxon>
    </lineage>
</organism>
<keyword evidence="1" id="KW-0378">Hydrolase</keyword>
<feature type="compositionally biased region" description="Low complexity" evidence="2">
    <location>
        <begin position="142"/>
        <end position="156"/>
    </location>
</feature>
<dbReference type="AlphaFoldDB" id="A0A9P7XLL9"/>